<comment type="subcellular location">
    <subcellularLocation>
        <location evidence="1">Membrane</location>
        <topology evidence="1">Multi-pass membrane protein</topology>
    </subcellularLocation>
</comment>
<evidence type="ECO:0008006" key="9">
    <source>
        <dbReference type="Google" id="ProtNLM"/>
    </source>
</evidence>
<evidence type="ECO:0000256" key="3">
    <source>
        <dbReference type="ARBA" id="ARBA00022692"/>
    </source>
</evidence>
<reference evidence="7" key="3">
    <citation type="submission" date="2023-05" db="EMBL/GenBank/DDBJ databases">
        <authorList>
            <person name="Smith C.H."/>
        </authorList>
    </citation>
    <scope>NUCLEOTIDE SEQUENCE</scope>
    <source>
        <strain evidence="7">CHS0354</strain>
        <tissue evidence="7">Mantle</tissue>
    </source>
</reference>
<accession>A0AAE0S974</accession>
<dbReference type="Pfam" id="PF06541">
    <property type="entry name" value="ABC_trans_CmpB"/>
    <property type="match status" value="1"/>
</dbReference>
<feature type="transmembrane region" description="Helical" evidence="6">
    <location>
        <begin position="121"/>
        <end position="140"/>
    </location>
</feature>
<organism evidence="7 8">
    <name type="scientific">Potamilus streckersoni</name>
    <dbReference type="NCBI Taxonomy" id="2493646"/>
    <lineage>
        <taxon>Eukaryota</taxon>
        <taxon>Metazoa</taxon>
        <taxon>Spiralia</taxon>
        <taxon>Lophotrochozoa</taxon>
        <taxon>Mollusca</taxon>
        <taxon>Bivalvia</taxon>
        <taxon>Autobranchia</taxon>
        <taxon>Heteroconchia</taxon>
        <taxon>Palaeoheterodonta</taxon>
        <taxon>Unionida</taxon>
        <taxon>Unionoidea</taxon>
        <taxon>Unionidae</taxon>
        <taxon>Ambleminae</taxon>
        <taxon>Lampsilini</taxon>
        <taxon>Potamilus</taxon>
    </lineage>
</organism>
<dbReference type="Proteomes" id="UP001195483">
    <property type="component" value="Unassembled WGS sequence"/>
</dbReference>
<dbReference type="PANTHER" id="PTHR31746:SF3">
    <property type="entry name" value="TRANSMEMBRANE PROTEIN 229B"/>
    <property type="match status" value="1"/>
</dbReference>
<reference evidence="7" key="2">
    <citation type="journal article" date="2021" name="Genome Biol. Evol.">
        <title>Developing a high-quality reference genome for a parasitic bivalve with doubly uniparental inheritance (Bivalvia: Unionida).</title>
        <authorList>
            <person name="Smith C.H."/>
        </authorList>
    </citation>
    <scope>NUCLEOTIDE SEQUENCE</scope>
    <source>
        <strain evidence="7">CHS0354</strain>
        <tissue evidence="7">Mantle</tissue>
    </source>
</reference>
<proteinExistence type="inferred from homology"/>
<sequence length="174" mass="20763">MYSSRTLKETVFRPVSIYWRFYTYAIHGYASEVMFTAMWEFVVNFNWKFPGNTSIWVVPIYGLSGLVVERMYLKLAEHNIHFFLRALIYTFWTYVWEFSTGFILKQFNACPWDYTPFHGDFMGLITLEYAPLWFLAGIILEKLVITYTRQLYWGPSVDQDFIPQSQNDLKDKTS</sequence>
<gene>
    <name evidence="7" type="ORF">CHS0354_042691</name>
</gene>
<evidence type="ECO:0000256" key="2">
    <source>
        <dbReference type="ARBA" id="ARBA00006371"/>
    </source>
</evidence>
<keyword evidence="4 6" id="KW-1133">Transmembrane helix</keyword>
<keyword evidence="5 6" id="KW-0472">Membrane</keyword>
<evidence type="ECO:0000256" key="1">
    <source>
        <dbReference type="ARBA" id="ARBA00004141"/>
    </source>
</evidence>
<comment type="caution">
    <text evidence="7">The sequence shown here is derived from an EMBL/GenBank/DDBJ whole genome shotgun (WGS) entry which is preliminary data.</text>
</comment>
<evidence type="ECO:0000256" key="6">
    <source>
        <dbReference type="SAM" id="Phobius"/>
    </source>
</evidence>
<feature type="transmembrane region" description="Helical" evidence="6">
    <location>
        <begin position="21"/>
        <end position="42"/>
    </location>
</feature>
<keyword evidence="8" id="KW-1185">Reference proteome</keyword>
<evidence type="ECO:0000256" key="4">
    <source>
        <dbReference type="ARBA" id="ARBA00022989"/>
    </source>
</evidence>
<evidence type="ECO:0000313" key="7">
    <source>
        <dbReference type="EMBL" id="KAK3587737.1"/>
    </source>
</evidence>
<feature type="transmembrane region" description="Helical" evidence="6">
    <location>
        <begin position="54"/>
        <end position="73"/>
    </location>
</feature>
<comment type="similarity">
    <text evidence="2">Belongs to the TMEM229 family.</text>
</comment>
<dbReference type="EMBL" id="JAEAOA010002357">
    <property type="protein sequence ID" value="KAK3587737.1"/>
    <property type="molecule type" value="Genomic_DNA"/>
</dbReference>
<reference evidence="7" key="1">
    <citation type="journal article" date="2021" name="Genome Biol. Evol.">
        <title>A High-Quality Reference Genome for a Parasitic Bivalve with Doubly Uniparental Inheritance (Bivalvia: Unionida).</title>
        <authorList>
            <person name="Smith C.H."/>
        </authorList>
    </citation>
    <scope>NUCLEOTIDE SEQUENCE</scope>
    <source>
        <strain evidence="7">CHS0354</strain>
    </source>
</reference>
<dbReference type="GO" id="GO:0016020">
    <property type="term" value="C:membrane"/>
    <property type="evidence" value="ECO:0007669"/>
    <property type="project" value="UniProtKB-SubCell"/>
</dbReference>
<dbReference type="InterPro" id="IPR010540">
    <property type="entry name" value="CmpB_TMEM229"/>
</dbReference>
<feature type="transmembrane region" description="Helical" evidence="6">
    <location>
        <begin position="80"/>
        <end position="96"/>
    </location>
</feature>
<dbReference type="PANTHER" id="PTHR31746">
    <property type="entry name" value="TRANSMEMBRANE PROTEIN 229 FAMILY MEMBER"/>
    <property type="match status" value="1"/>
</dbReference>
<name>A0AAE0S974_9BIVA</name>
<evidence type="ECO:0000313" key="8">
    <source>
        <dbReference type="Proteomes" id="UP001195483"/>
    </source>
</evidence>
<protein>
    <recommendedName>
        <fullName evidence="9">Transmembrane protein 229B</fullName>
    </recommendedName>
</protein>
<keyword evidence="3 6" id="KW-0812">Transmembrane</keyword>
<dbReference type="AlphaFoldDB" id="A0AAE0S974"/>
<evidence type="ECO:0000256" key="5">
    <source>
        <dbReference type="ARBA" id="ARBA00023136"/>
    </source>
</evidence>